<dbReference type="AlphaFoldDB" id="A0A1T4KHK2"/>
<dbReference type="Proteomes" id="UP000190637">
    <property type="component" value="Unassembled WGS sequence"/>
</dbReference>
<reference evidence="1 2" key="1">
    <citation type="submission" date="2017-02" db="EMBL/GenBank/DDBJ databases">
        <authorList>
            <person name="Peterson S.W."/>
        </authorList>
    </citation>
    <scope>NUCLEOTIDE SEQUENCE [LARGE SCALE GENOMIC DNA]</scope>
    <source>
        <strain evidence="1 2">DSM 45154</strain>
    </source>
</reference>
<name>A0A1T4KHK2_9ACTN</name>
<gene>
    <name evidence="1" type="ORF">SAMN02745673_00381</name>
</gene>
<organism evidence="1 2">
    <name type="scientific">Marinactinospora thermotolerans DSM 45154</name>
    <dbReference type="NCBI Taxonomy" id="1122192"/>
    <lineage>
        <taxon>Bacteria</taxon>
        <taxon>Bacillati</taxon>
        <taxon>Actinomycetota</taxon>
        <taxon>Actinomycetes</taxon>
        <taxon>Streptosporangiales</taxon>
        <taxon>Nocardiopsidaceae</taxon>
        <taxon>Marinactinospora</taxon>
    </lineage>
</organism>
<proteinExistence type="predicted"/>
<accession>A0A1T4KHK2</accession>
<sequence length="80" mass="7917">MSVVRVEGAVQGCLRGRAGTKRARIATVTGDEAAVSSPAGRAVILAWDDGPGGAGGRVVAHAGLLIVLVGEGRLGVLWAG</sequence>
<evidence type="ECO:0000313" key="1">
    <source>
        <dbReference type="EMBL" id="SJZ41846.1"/>
    </source>
</evidence>
<protein>
    <submittedName>
        <fullName evidence="1">Uncharacterized protein</fullName>
    </submittedName>
</protein>
<dbReference type="EMBL" id="FUWS01000001">
    <property type="protein sequence ID" value="SJZ41846.1"/>
    <property type="molecule type" value="Genomic_DNA"/>
</dbReference>
<dbReference type="STRING" id="1122192.SAMN02745673_00381"/>
<keyword evidence="2" id="KW-1185">Reference proteome</keyword>
<evidence type="ECO:0000313" key="2">
    <source>
        <dbReference type="Proteomes" id="UP000190637"/>
    </source>
</evidence>